<comment type="caution">
    <text evidence="1">The sequence shown here is derived from an EMBL/GenBank/DDBJ whole genome shotgun (WGS) entry which is preliminary data.</text>
</comment>
<dbReference type="RefSeq" id="WP_139107510.1">
    <property type="nucleotide sequence ID" value="NZ_VDFR01000282.1"/>
</dbReference>
<protein>
    <submittedName>
        <fullName evidence="1">Uncharacterized protein</fullName>
    </submittedName>
</protein>
<accession>A0A5C4LSN5</accession>
<evidence type="ECO:0000313" key="1">
    <source>
        <dbReference type="EMBL" id="TNC22035.1"/>
    </source>
</evidence>
<organism evidence="1 3">
    <name type="scientific">Mumia zhuanghuii</name>
    <dbReference type="NCBI Taxonomy" id="2585211"/>
    <lineage>
        <taxon>Bacteria</taxon>
        <taxon>Bacillati</taxon>
        <taxon>Actinomycetota</taxon>
        <taxon>Actinomycetes</taxon>
        <taxon>Propionibacteriales</taxon>
        <taxon>Nocardioidaceae</taxon>
        <taxon>Mumia</taxon>
    </lineage>
</organism>
<name>A0A5C4LSN5_9ACTN</name>
<dbReference type="EMBL" id="VDFR01000282">
    <property type="protein sequence ID" value="TNC22188.1"/>
    <property type="molecule type" value="Genomic_DNA"/>
</dbReference>
<evidence type="ECO:0000313" key="3">
    <source>
        <dbReference type="Proteomes" id="UP000306740"/>
    </source>
</evidence>
<dbReference type="EMBL" id="VDFR01000283">
    <property type="protein sequence ID" value="TNC22035.1"/>
    <property type="molecule type" value="Genomic_DNA"/>
</dbReference>
<gene>
    <name evidence="2" type="ORF">FHE65_35915</name>
    <name evidence="1" type="ORF">FHE65_36180</name>
</gene>
<dbReference type="Proteomes" id="UP000306740">
    <property type="component" value="Unassembled WGS sequence"/>
</dbReference>
<sequence length="63" mass="7444">MLLVMWPYAALLEHCEDVCDLPRLLADCVVASLERRWVASEVVLRLALVRRQLLWAARRLRER</sequence>
<dbReference type="AlphaFoldDB" id="A0A5C4LSN5"/>
<reference evidence="1 3" key="1">
    <citation type="submission" date="2019-05" db="EMBL/GenBank/DDBJ databases">
        <title>Mumia sp. nov., isolated from the intestinal contents of plateau pika (Ochotona curzoniae) in the Qinghai-Tibet plateau of China.</title>
        <authorList>
            <person name="Tian Z."/>
        </authorList>
    </citation>
    <scope>NUCLEOTIDE SEQUENCE [LARGE SCALE GENOMIC DNA]</scope>
    <source>
        <strain evidence="3">527</strain>
        <strain evidence="1">Z527</strain>
    </source>
</reference>
<proteinExistence type="predicted"/>
<evidence type="ECO:0000313" key="2">
    <source>
        <dbReference type="EMBL" id="TNC22188.1"/>
    </source>
</evidence>